<dbReference type="Proteomes" id="UP000295773">
    <property type="component" value="Unassembled WGS sequence"/>
</dbReference>
<dbReference type="InterPro" id="IPR013783">
    <property type="entry name" value="Ig-like_fold"/>
</dbReference>
<dbReference type="EMBL" id="SMBP01000019">
    <property type="protein sequence ID" value="TCU57162.1"/>
    <property type="molecule type" value="Genomic_DNA"/>
</dbReference>
<keyword evidence="6" id="KW-0472">Membrane</keyword>
<evidence type="ECO:0000256" key="3">
    <source>
        <dbReference type="ARBA" id="ARBA00022525"/>
    </source>
</evidence>
<dbReference type="PANTHER" id="PTHR36108:SF13">
    <property type="entry name" value="COLOSSIN-B-RELATED"/>
    <property type="match status" value="1"/>
</dbReference>
<evidence type="ECO:0000256" key="4">
    <source>
        <dbReference type="ARBA" id="ARBA00022729"/>
    </source>
</evidence>
<protein>
    <submittedName>
        <fullName evidence="10">Fimbrial isopeptide formation D2 family protein</fullName>
    </submittedName>
</protein>
<evidence type="ECO:0000256" key="6">
    <source>
        <dbReference type="SAM" id="Phobius"/>
    </source>
</evidence>
<dbReference type="Gene3D" id="2.60.40.10">
    <property type="entry name" value="Immunoglobulins"/>
    <property type="match status" value="2"/>
</dbReference>
<dbReference type="InterPro" id="IPR026466">
    <property type="entry name" value="Fim_isopep_form_D2_dom"/>
</dbReference>
<evidence type="ECO:0000313" key="10">
    <source>
        <dbReference type="EMBL" id="TCU57162.1"/>
    </source>
</evidence>
<evidence type="ECO:0000256" key="1">
    <source>
        <dbReference type="ARBA" id="ARBA00007257"/>
    </source>
</evidence>
<dbReference type="InterPro" id="IPR048052">
    <property type="entry name" value="FM1-like"/>
</dbReference>
<keyword evidence="5" id="KW-0572">Peptidoglycan-anchor</keyword>
<keyword evidence="4" id="KW-0732">Signal</keyword>
<evidence type="ECO:0000256" key="2">
    <source>
        <dbReference type="ARBA" id="ARBA00022512"/>
    </source>
</evidence>
<sequence>MKKKRMRHLLTVIVSAAMMQGLFAYALPLMAKETSFQQETTITQTSGSLTLHEHDSEGNPLADASYSIYKIMRFEQESTSRFVIEEAFQDVLKNVTPDALGSYSTTQLEKLSQQLTIKAEQFPPLATATSDGSGTVSFKDLKLGYYLVIETKAPNNYILGKPFLIAIPSTNNYQNHEEGSAWVYDVEAYPKNEIVTFDKTITDASDGSVKIGDYVPYQIRTSMPDYDASFFGNPTPATFIIIDTMEDGLAIQNDAKHPITVKVNDKEIAEGSMTYRIRAENTAGEEADLHISFAEDFIKENGGQPIIVTYEAQVTEKAKQGQEGNQNAASLQYNHKAGEITNSEKAIVKVYSFGIQVEKFTNEGKPQALKGADFTLLAADGKEVLNNASTDDKGILNFHNLDAGTYYLKETKSPTGYTLLAELIKVEIIADVDSAKKATGSFTLKVNDKEITDTSGTFITKLDNDRGIASIAIENHKGFTLPSTGGTGITLFLVIASVGILVISMVMMSKSRKQA</sequence>
<keyword evidence="6" id="KW-0812">Transmembrane</keyword>
<feature type="transmembrane region" description="Helical" evidence="6">
    <location>
        <begin position="489"/>
        <end position="508"/>
    </location>
</feature>
<evidence type="ECO:0000256" key="5">
    <source>
        <dbReference type="ARBA" id="ARBA00023088"/>
    </source>
</evidence>
<dbReference type="Pfam" id="PF00746">
    <property type="entry name" value="Gram_pos_anchor"/>
    <property type="match status" value="1"/>
</dbReference>
<keyword evidence="6" id="KW-1133">Transmembrane helix</keyword>
<comment type="caution">
    <text evidence="10">The sequence shown here is derived from an EMBL/GenBank/DDBJ whole genome shotgun (WGS) entry which is preliminary data.</text>
</comment>
<evidence type="ECO:0000259" key="8">
    <source>
        <dbReference type="Pfam" id="PF16555"/>
    </source>
</evidence>
<proteinExistence type="inferred from homology"/>
<evidence type="ECO:0000313" key="11">
    <source>
        <dbReference type="Proteomes" id="UP000295773"/>
    </source>
</evidence>
<evidence type="ECO:0000259" key="9">
    <source>
        <dbReference type="Pfam" id="PF17802"/>
    </source>
</evidence>
<dbReference type="PANTHER" id="PTHR36108">
    <property type="entry name" value="COLOSSIN-B-RELATED"/>
    <property type="match status" value="1"/>
</dbReference>
<dbReference type="Pfam" id="PF16555">
    <property type="entry name" value="GramPos_pilinD1"/>
    <property type="match status" value="1"/>
</dbReference>
<dbReference type="NCBIfam" id="NF033902">
    <property type="entry name" value="iso_D2_wall_anc"/>
    <property type="match status" value="1"/>
</dbReference>
<dbReference type="AlphaFoldDB" id="A0A4R3T6R8"/>
<feature type="domain" description="SpaA-like prealbumin fold" evidence="9">
    <location>
        <begin position="362"/>
        <end position="432"/>
    </location>
</feature>
<organism evidence="10 11">
    <name type="scientific">Longicatena caecimuris</name>
    <dbReference type="NCBI Taxonomy" id="1796635"/>
    <lineage>
        <taxon>Bacteria</taxon>
        <taxon>Bacillati</taxon>
        <taxon>Bacillota</taxon>
        <taxon>Erysipelotrichia</taxon>
        <taxon>Erysipelotrichales</taxon>
        <taxon>Erysipelotrichaceae</taxon>
        <taxon>Longicatena</taxon>
    </lineage>
</organism>
<dbReference type="InterPro" id="IPR019931">
    <property type="entry name" value="LPXTG_anchor"/>
</dbReference>
<dbReference type="InterPro" id="IPR041033">
    <property type="entry name" value="SpaA_PFL_dom_1"/>
</dbReference>
<dbReference type="NCBIfam" id="TIGR04226">
    <property type="entry name" value="RrgB_K2N_iso_D2"/>
    <property type="match status" value="1"/>
</dbReference>
<dbReference type="Pfam" id="PF17802">
    <property type="entry name" value="SpaA"/>
    <property type="match status" value="1"/>
</dbReference>
<dbReference type="SUPFAM" id="SSF49478">
    <property type="entry name" value="Cna protein B-type domain"/>
    <property type="match status" value="1"/>
</dbReference>
<dbReference type="Gene3D" id="2.60.40.740">
    <property type="match status" value="1"/>
</dbReference>
<accession>A0A4R3T6R8</accession>
<evidence type="ECO:0000259" key="7">
    <source>
        <dbReference type="Pfam" id="PF00746"/>
    </source>
</evidence>
<comment type="similarity">
    <text evidence="1">Belongs to the serine-aspartate repeat-containing protein (SDr) family.</text>
</comment>
<keyword evidence="2" id="KW-0134">Cell wall</keyword>
<reference evidence="10 11" key="1">
    <citation type="submission" date="2019-03" db="EMBL/GenBank/DDBJ databases">
        <title>Genomic Encyclopedia of Type Strains, Phase IV (KMG-IV): sequencing the most valuable type-strain genomes for metagenomic binning, comparative biology and taxonomic classification.</title>
        <authorList>
            <person name="Goeker M."/>
        </authorList>
    </citation>
    <scope>NUCLEOTIDE SEQUENCE [LARGE SCALE GENOMIC DNA]</scope>
    <source>
        <strain evidence="10 11">DSM 29481</strain>
    </source>
</reference>
<dbReference type="InterPro" id="IPR032364">
    <property type="entry name" value="GramPos_pilinD1_N"/>
</dbReference>
<keyword evidence="11" id="KW-1185">Reference proteome</keyword>
<gene>
    <name evidence="10" type="ORF">EDD61_11963</name>
</gene>
<keyword evidence="3" id="KW-0964">Secreted</keyword>
<feature type="domain" description="Gram-positive cocci surface proteins LPxTG" evidence="7">
    <location>
        <begin position="474"/>
        <end position="513"/>
    </location>
</feature>
<name>A0A4R3T6R8_9FIRM</name>
<dbReference type="RefSeq" id="WP_132225355.1">
    <property type="nucleotide sequence ID" value="NZ_JANKBG010000018.1"/>
</dbReference>
<feature type="domain" description="Gram-positive pilin subunit D1 N-terminal" evidence="8">
    <location>
        <begin position="44"/>
        <end position="193"/>
    </location>
</feature>